<proteinExistence type="predicted"/>
<organism evidence="1">
    <name type="scientific">marine sediment metagenome</name>
    <dbReference type="NCBI Taxonomy" id="412755"/>
    <lineage>
        <taxon>unclassified sequences</taxon>
        <taxon>metagenomes</taxon>
        <taxon>ecological metagenomes</taxon>
    </lineage>
</organism>
<name>X1DCK4_9ZZZZ</name>
<dbReference type="AlphaFoldDB" id="X1DCK4"/>
<comment type="caution">
    <text evidence="1">The sequence shown here is derived from an EMBL/GenBank/DDBJ whole genome shotgun (WGS) entry which is preliminary data.</text>
</comment>
<dbReference type="EMBL" id="BART01028859">
    <property type="protein sequence ID" value="GAG94161.1"/>
    <property type="molecule type" value="Genomic_DNA"/>
</dbReference>
<reference evidence="1" key="1">
    <citation type="journal article" date="2014" name="Front. Microbiol.">
        <title>High frequency of phylogenetically diverse reductive dehalogenase-homologous genes in deep subseafloor sedimentary metagenomes.</title>
        <authorList>
            <person name="Kawai M."/>
            <person name="Futagami T."/>
            <person name="Toyoda A."/>
            <person name="Takaki Y."/>
            <person name="Nishi S."/>
            <person name="Hori S."/>
            <person name="Arai W."/>
            <person name="Tsubouchi T."/>
            <person name="Morono Y."/>
            <person name="Uchiyama I."/>
            <person name="Ito T."/>
            <person name="Fujiyama A."/>
            <person name="Inagaki F."/>
            <person name="Takami H."/>
        </authorList>
    </citation>
    <scope>NUCLEOTIDE SEQUENCE</scope>
    <source>
        <strain evidence="1">Expedition CK06-06</strain>
    </source>
</reference>
<sequence>TPSSATLIGTATFSTNDAGELADYAADDADLEIAKDGIIQVVSSDVGENDKFHVTLILDPYRLQE</sequence>
<accession>X1DCK4</accession>
<protein>
    <submittedName>
        <fullName evidence="1">Uncharacterized protein</fullName>
    </submittedName>
</protein>
<feature type="non-terminal residue" evidence="1">
    <location>
        <position position="1"/>
    </location>
</feature>
<gene>
    <name evidence="1" type="ORF">S01H4_50779</name>
</gene>
<evidence type="ECO:0000313" key="1">
    <source>
        <dbReference type="EMBL" id="GAG94161.1"/>
    </source>
</evidence>